<sequence>MVHSFSLNRNGYYNQSPNNQMGYGEYTQPNQQSNFMMPETTYSSPYAGQIMQPQEPASTQQNYPADGYTGSFDDEPPLLEELGINFDHIYKKTFAVLNPFSITDANIINETDLAGPLCFCLALGGTLLLGGKVSFGYIYGIGGLGVVAIYLLLNIMSMSGVTLGCVASVIGYCILPMVILSGFSIIISLKGLIGILLTIFTVTWCSLSASKLFVCGFAMDSQQLLIAYPCALLYGVFALLTVF</sequence>
<dbReference type="Proteomes" id="UP001642483">
    <property type="component" value="Unassembled WGS sequence"/>
</dbReference>
<evidence type="ECO:0000256" key="1">
    <source>
        <dbReference type="ARBA" id="ARBA00004141"/>
    </source>
</evidence>
<evidence type="ECO:0000313" key="9">
    <source>
        <dbReference type="Proteomes" id="UP001642483"/>
    </source>
</evidence>
<feature type="transmembrane region" description="Helical" evidence="7">
    <location>
        <begin position="225"/>
        <end position="242"/>
    </location>
</feature>
<reference evidence="8 9" key="1">
    <citation type="submission" date="2024-02" db="EMBL/GenBank/DDBJ databases">
        <authorList>
            <person name="Daric V."/>
            <person name="Darras S."/>
        </authorList>
    </citation>
    <scope>NUCLEOTIDE SEQUENCE [LARGE SCALE GENOMIC DNA]</scope>
</reference>
<comment type="similarity">
    <text evidence="2">Belongs to the YIP1 family.</text>
</comment>
<evidence type="ECO:0000256" key="4">
    <source>
        <dbReference type="ARBA" id="ARBA00022989"/>
    </source>
</evidence>
<evidence type="ECO:0000256" key="6">
    <source>
        <dbReference type="SAM" id="MobiDB-lite"/>
    </source>
</evidence>
<dbReference type="PANTHER" id="PTHR21236">
    <property type="entry name" value="GOLGI MEMBRANE PROTEIN YIP1"/>
    <property type="match status" value="1"/>
</dbReference>
<feature type="transmembrane region" description="Helical" evidence="7">
    <location>
        <begin position="165"/>
        <end position="187"/>
    </location>
</feature>
<evidence type="ECO:0008006" key="10">
    <source>
        <dbReference type="Google" id="ProtNLM"/>
    </source>
</evidence>
<feature type="transmembrane region" description="Helical" evidence="7">
    <location>
        <begin position="193"/>
        <end position="213"/>
    </location>
</feature>
<feature type="region of interest" description="Disordered" evidence="6">
    <location>
        <begin position="1"/>
        <end position="20"/>
    </location>
</feature>
<keyword evidence="4 7" id="KW-1133">Transmembrane helix</keyword>
<organism evidence="8 9">
    <name type="scientific">Clavelina lepadiformis</name>
    <name type="common">Light-bulb sea squirt</name>
    <name type="synonym">Ascidia lepadiformis</name>
    <dbReference type="NCBI Taxonomy" id="159417"/>
    <lineage>
        <taxon>Eukaryota</taxon>
        <taxon>Metazoa</taxon>
        <taxon>Chordata</taxon>
        <taxon>Tunicata</taxon>
        <taxon>Ascidiacea</taxon>
        <taxon>Aplousobranchia</taxon>
        <taxon>Clavelinidae</taxon>
        <taxon>Clavelina</taxon>
    </lineage>
</organism>
<dbReference type="EMBL" id="CAWYQH010000163">
    <property type="protein sequence ID" value="CAK8697257.1"/>
    <property type="molecule type" value="Genomic_DNA"/>
</dbReference>
<dbReference type="PANTHER" id="PTHR21236:SF2">
    <property type="entry name" value="PROTEIN YIPF"/>
    <property type="match status" value="1"/>
</dbReference>
<keyword evidence="3 7" id="KW-0812">Transmembrane</keyword>
<evidence type="ECO:0000256" key="7">
    <source>
        <dbReference type="SAM" id="Phobius"/>
    </source>
</evidence>
<feature type="transmembrane region" description="Helical" evidence="7">
    <location>
        <begin position="136"/>
        <end position="153"/>
    </location>
</feature>
<dbReference type="InterPro" id="IPR045231">
    <property type="entry name" value="Yip1/4-like"/>
</dbReference>
<accession>A0ABP0H0E2</accession>
<proteinExistence type="inferred from homology"/>
<gene>
    <name evidence="8" type="ORF">CVLEPA_LOCUS30518</name>
</gene>
<protein>
    <recommendedName>
        <fullName evidence="10">Protein YIPF</fullName>
    </recommendedName>
</protein>
<keyword evidence="9" id="KW-1185">Reference proteome</keyword>
<evidence type="ECO:0000256" key="2">
    <source>
        <dbReference type="ARBA" id="ARBA00010596"/>
    </source>
</evidence>
<name>A0ABP0H0E2_CLALP</name>
<evidence type="ECO:0000313" key="8">
    <source>
        <dbReference type="EMBL" id="CAK8697257.1"/>
    </source>
</evidence>
<comment type="caution">
    <text evidence="8">The sequence shown here is derived from an EMBL/GenBank/DDBJ whole genome shotgun (WGS) entry which is preliminary data.</text>
</comment>
<keyword evidence="5 7" id="KW-0472">Membrane</keyword>
<comment type="subcellular location">
    <subcellularLocation>
        <location evidence="1">Membrane</location>
        <topology evidence="1">Multi-pass membrane protein</topology>
    </subcellularLocation>
</comment>
<evidence type="ECO:0000256" key="5">
    <source>
        <dbReference type="ARBA" id="ARBA00023136"/>
    </source>
</evidence>
<evidence type="ECO:0000256" key="3">
    <source>
        <dbReference type="ARBA" id="ARBA00022692"/>
    </source>
</evidence>